<organism evidence="1 2">
    <name type="scientific">Saccharothrix longispora</name>
    <dbReference type="NCBI Taxonomy" id="33920"/>
    <lineage>
        <taxon>Bacteria</taxon>
        <taxon>Bacillati</taxon>
        <taxon>Actinomycetota</taxon>
        <taxon>Actinomycetes</taxon>
        <taxon>Pseudonocardiales</taxon>
        <taxon>Pseudonocardiaceae</taxon>
        <taxon>Saccharothrix</taxon>
    </lineage>
</organism>
<dbReference type="Proteomes" id="UP001268819">
    <property type="component" value="Unassembled WGS sequence"/>
</dbReference>
<dbReference type="EMBL" id="JAVDSG010000001">
    <property type="protein sequence ID" value="MDR6597838.1"/>
    <property type="molecule type" value="Genomic_DNA"/>
</dbReference>
<protein>
    <submittedName>
        <fullName evidence="1">Uncharacterized protein</fullName>
    </submittedName>
</protein>
<sequence>MVVTGDGPEQVVEHFRRALDRLRAEAPLS</sequence>
<accession>A0ABU1Q5P3</accession>
<reference evidence="1 2" key="1">
    <citation type="submission" date="2023-07" db="EMBL/GenBank/DDBJ databases">
        <title>Sequencing the genomes of 1000 actinobacteria strains.</title>
        <authorList>
            <person name="Klenk H.-P."/>
        </authorList>
    </citation>
    <scope>NUCLEOTIDE SEQUENCE [LARGE SCALE GENOMIC DNA]</scope>
    <source>
        <strain evidence="1 2">DSM 43749</strain>
    </source>
</reference>
<keyword evidence="2" id="KW-1185">Reference proteome</keyword>
<proteinExistence type="predicted"/>
<name>A0ABU1Q5P3_9PSEU</name>
<evidence type="ECO:0000313" key="2">
    <source>
        <dbReference type="Proteomes" id="UP001268819"/>
    </source>
</evidence>
<gene>
    <name evidence="1" type="ORF">J2S66_006222</name>
</gene>
<evidence type="ECO:0000313" key="1">
    <source>
        <dbReference type="EMBL" id="MDR6597838.1"/>
    </source>
</evidence>
<comment type="caution">
    <text evidence="1">The sequence shown here is derived from an EMBL/GenBank/DDBJ whole genome shotgun (WGS) entry which is preliminary data.</text>
</comment>